<dbReference type="InterPro" id="IPR014721">
    <property type="entry name" value="Ribsml_uS5_D2-typ_fold_subgr"/>
</dbReference>
<organism evidence="2 3">
    <name type="scientific">Streptomyces alkaliphilus</name>
    <dbReference type="NCBI Taxonomy" id="1472722"/>
    <lineage>
        <taxon>Bacteria</taxon>
        <taxon>Bacillati</taxon>
        <taxon>Actinomycetota</taxon>
        <taxon>Actinomycetes</taxon>
        <taxon>Kitasatosporales</taxon>
        <taxon>Streptomycetaceae</taxon>
        <taxon>Streptomyces</taxon>
    </lineage>
</organism>
<sequence>MVLALCATPVVALLLVVTLLPLPFVVAYPGATVDVLGDVEGESVIEISGTEIRDPDGELRMTTILATPPDADIRLSEVVSGYFSDDRAVMPRDAVYPPGRNTEEIRDYTTGQMLDSQRAAVTAALTLVEGRTGAGPDLPEDLGELDIELRLEDVGGPSAGLLFALGVVELLDGDGEGGDLTGGRVIAGTGAIAPDGRVGSVGGVPLKTRAADRDGAEVFLVPSAECAEANRSAPDGLRVIPVSTLTDAVRALEALESGDPVPTC</sequence>
<dbReference type="InterPro" id="IPR008269">
    <property type="entry name" value="Lon_proteolytic"/>
</dbReference>
<protein>
    <recommendedName>
        <fullName evidence="1">Lon proteolytic domain-containing protein</fullName>
    </recommendedName>
</protein>
<proteinExistence type="predicted"/>
<dbReference type="Pfam" id="PF05362">
    <property type="entry name" value="Lon_C"/>
    <property type="match status" value="1"/>
</dbReference>
<accession>A0A7W3TES2</accession>
<gene>
    <name evidence="2" type="ORF">FNQ90_15865</name>
</gene>
<name>A0A7W3TES2_9ACTN</name>
<feature type="domain" description="Lon proteolytic" evidence="1">
    <location>
        <begin position="109"/>
        <end position="249"/>
    </location>
</feature>
<comment type="caution">
    <text evidence="2">The sequence shown here is derived from an EMBL/GenBank/DDBJ whole genome shotgun (WGS) entry which is preliminary data.</text>
</comment>
<dbReference type="GO" id="GO:0004176">
    <property type="term" value="F:ATP-dependent peptidase activity"/>
    <property type="evidence" value="ECO:0007669"/>
    <property type="project" value="InterPro"/>
</dbReference>
<evidence type="ECO:0000313" key="3">
    <source>
        <dbReference type="Proteomes" id="UP000538929"/>
    </source>
</evidence>
<dbReference type="InterPro" id="IPR020568">
    <property type="entry name" value="Ribosomal_Su5_D2-typ_SF"/>
</dbReference>
<dbReference type="AlphaFoldDB" id="A0A7W3TES2"/>
<evidence type="ECO:0000259" key="1">
    <source>
        <dbReference type="Pfam" id="PF05362"/>
    </source>
</evidence>
<reference evidence="3" key="1">
    <citation type="submission" date="2019-10" db="EMBL/GenBank/DDBJ databases">
        <title>Streptomyces sp. nov., a novel actinobacterium isolated from alkaline environment.</title>
        <authorList>
            <person name="Golinska P."/>
        </authorList>
    </citation>
    <scope>NUCLEOTIDE SEQUENCE [LARGE SCALE GENOMIC DNA]</scope>
    <source>
        <strain evidence="3">DSM 42118</strain>
    </source>
</reference>
<dbReference type="Proteomes" id="UP000538929">
    <property type="component" value="Unassembled WGS sequence"/>
</dbReference>
<dbReference type="GO" id="GO:0004252">
    <property type="term" value="F:serine-type endopeptidase activity"/>
    <property type="evidence" value="ECO:0007669"/>
    <property type="project" value="InterPro"/>
</dbReference>
<evidence type="ECO:0000313" key="2">
    <source>
        <dbReference type="EMBL" id="MBB0245538.1"/>
    </source>
</evidence>
<dbReference type="GO" id="GO:0006508">
    <property type="term" value="P:proteolysis"/>
    <property type="evidence" value="ECO:0007669"/>
    <property type="project" value="InterPro"/>
</dbReference>
<keyword evidence="3" id="KW-1185">Reference proteome</keyword>
<dbReference type="SUPFAM" id="SSF54211">
    <property type="entry name" value="Ribosomal protein S5 domain 2-like"/>
    <property type="match status" value="1"/>
</dbReference>
<dbReference type="Gene3D" id="3.30.230.10">
    <property type="match status" value="1"/>
</dbReference>
<dbReference type="EMBL" id="VKHT01000522">
    <property type="protein sequence ID" value="MBB0245538.1"/>
    <property type="molecule type" value="Genomic_DNA"/>
</dbReference>